<dbReference type="PANTHER" id="PTHR13593">
    <property type="match status" value="1"/>
</dbReference>
<dbReference type="SMART" id="SM00148">
    <property type="entry name" value="PLCXc"/>
    <property type="match status" value="1"/>
</dbReference>
<organism evidence="2 3">
    <name type="scientific">Cladonia borealis</name>
    <dbReference type="NCBI Taxonomy" id="184061"/>
    <lineage>
        <taxon>Eukaryota</taxon>
        <taxon>Fungi</taxon>
        <taxon>Dikarya</taxon>
        <taxon>Ascomycota</taxon>
        <taxon>Pezizomycotina</taxon>
        <taxon>Lecanoromycetes</taxon>
        <taxon>OSLEUM clade</taxon>
        <taxon>Lecanoromycetidae</taxon>
        <taxon>Lecanorales</taxon>
        <taxon>Lecanorineae</taxon>
        <taxon>Cladoniaceae</taxon>
        <taxon>Cladonia</taxon>
    </lineage>
</organism>
<proteinExistence type="predicted"/>
<dbReference type="EMBL" id="JAFEKC020000013">
    <property type="protein sequence ID" value="KAK0511605.1"/>
    <property type="molecule type" value="Genomic_DNA"/>
</dbReference>
<dbReference type="AlphaFoldDB" id="A0AA39V835"/>
<dbReference type="Gene3D" id="3.20.20.190">
    <property type="entry name" value="Phosphatidylinositol (PI) phosphodiesterase"/>
    <property type="match status" value="1"/>
</dbReference>
<protein>
    <recommendedName>
        <fullName evidence="1">Phosphatidylinositol-specific phospholipase C X domain-containing protein</fullName>
    </recommendedName>
</protein>
<dbReference type="InterPro" id="IPR017946">
    <property type="entry name" value="PLC-like_Pdiesterase_TIM-brl"/>
</dbReference>
<reference evidence="2" key="1">
    <citation type="submission" date="2023-03" db="EMBL/GenBank/DDBJ databases">
        <title>Complete genome of Cladonia borealis.</title>
        <authorList>
            <person name="Park H."/>
        </authorList>
    </citation>
    <scope>NUCLEOTIDE SEQUENCE</scope>
    <source>
        <strain evidence="2">ANT050790</strain>
    </source>
</reference>
<dbReference type="SUPFAM" id="SSF51695">
    <property type="entry name" value="PLC-like phosphodiesterases"/>
    <property type="match status" value="1"/>
</dbReference>
<evidence type="ECO:0000313" key="2">
    <source>
        <dbReference type="EMBL" id="KAK0511605.1"/>
    </source>
</evidence>
<accession>A0AA39V835</accession>
<dbReference type="PANTHER" id="PTHR13593:SF113">
    <property type="entry name" value="SI:DKEY-266F7.9"/>
    <property type="match status" value="1"/>
</dbReference>
<dbReference type="GO" id="GO:0008081">
    <property type="term" value="F:phosphoric diester hydrolase activity"/>
    <property type="evidence" value="ECO:0007669"/>
    <property type="project" value="InterPro"/>
</dbReference>
<name>A0AA39V835_9LECA</name>
<evidence type="ECO:0000259" key="1">
    <source>
        <dbReference type="SMART" id="SM00148"/>
    </source>
</evidence>
<dbReference type="Pfam" id="PF00388">
    <property type="entry name" value="PI-PLC-X"/>
    <property type="match status" value="1"/>
</dbReference>
<dbReference type="Proteomes" id="UP001166286">
    <property type="component" value="Unassembled WGS sequence"/>
</dbReference>
<sequence>MPQWKIRGLISPSGSAGNANTPVKPAIASFQGGIYCLFLGQDSHLYWTHWNGTSWACSQIFGYPEASGYPSLGVYDGNLHALINAMNSQGQHREHDLLHYQFDVAANKWEALDYAPKLRSAGPATLIEHNGNLCCIYNIADAAETTLEMATWTASPRPTGTWKSQFRLNDYWTYGESSVFSLQKELRVLYTSQSPIRKIKQIRLDQNWKMVEENPLADFSCFGLSASSIDQYDQGLAFMVFQSNADTGEVGICTYSNEHWQPQQWPKIFSISTPAITIANDKVVMVWNERNTGNLAWADARAVADFSLETWMDRLRDDNQPLSSFSIPGTHESCSITWNPFASCQTLSITQQLNAGIRALDFRLGITEANVLQLYHGRVFLDFTFDQILAEMTMWLNSHQTEALIVQIKDEGPSPPPGINLPTEVYNKITEAGNWVLDNTIPNLRDIKGKIQLLRRFPNLPIPKSQFGIDVTPWPDNQSGPLHKSGIVPDIWVQDLYEPLTSTSESAILDEKYAEIQKYLHTARTNTTTGRWFLHYISAQKIASIYLMSPWKFARGLYAFGDPSDNFLKGMNERTLDYLRSVQGPATYGVIMQDFTEIKPELNMNIVRSNPLR</sequence>
<comment type="caution">
    <text evidence="2">The sequence shown here is derived from an EMBL/GenBank/DDBJ whole genome shotgun (WGS) entry which is preliminary data.</text>
</comment>
<dbReference type="InterPro" id="IPR000909">
    <property type="entry name" value="PLipase_C_PInositol-sp_X_dom"/>
</dbReference>
<feature type="domain" description="Phosphatidylinositol-specific phospholipase C X" evidence="1">
    <location>
        <begin position="316"/>
        <end position="456"/>
    </location>
</feature>
<dbReference type="InterPro" id="IPR051057">
    <property type="entry name" value="PI-PLC_domain"/>
</dbReference>
<evidence type="ECO:0000313" key="3">
    <source>
        <dbReference type="Proteomes" id="UP001166286"/>
    </source>
</evidence>
<dbReference type="GO" id="GO:0006629">
    <property type="term" value="P:lipid metabolic process"/>
    <property type="evidence" value="ECO:0007669"/>
    <property type="project" value="InterPro"/>
</dbReference>
<dbReference type="SUPFAM" id="SSF89372">
    <property type="entry name" value="Fucose-specific lectin"/>
    <property type="match status" value="1"/>
</dbReference>
<dbReference type="PROSITE" id="PS50007">
    <property type="entry name" value="PIPLC_X_DOMAIN"/>
    <property type="match status" value="1"/>
</dbReference>
<keyword evidence="3" id="KW-1185">Reference proteome</keyword>
<gene>
    <name evidence="2" type="ORF">JMJ35_006178</name>
</gene>